<evidence type="ECO:0000313" key="2">
    <source>
        <dbReference type="EMBL" id="CAF4047481.1"/>
    </source>
</evidence>
<organism evidence="1 3">
    <name type="scientific">Adineta steineri</name>
    <dbReference type="NCBI Taxonomy" id="433720"/>
    <lineage>
        <taxon>Eukaryota</taxon>
        <taxon>Metazoa</taxon>
        <taxon>Spiralia</taxon>
        <taxon>Gnathifera</taxon>
        <taxon>Rotifera</taxon>
        <taxon>Eurotatoria</taxon>
        <taxon>Bdelloidea</taxon>
        <taxon>Adinetida</taxon>
        <taxon>Adinetidae</taxon>
        <taxon>Adineta</taxon>
    </lineage>
</organism>
<sequence length="97" mass="11369">MEETRLFDEVNSTEEHINLTSAIIDKVQLENTSLNQTSYYNAVLTLYKWIKRVLHKIFETSVERQSTLNSTCAVASVFLTYLSPYTYGFWRLMLIVH</sequence>
<gene>
    <name evidence="2" type="ORF">OKA104_LOCUS32569</name>
    <name evidence="1" type="ORF">VCS650_LOCUS36418</name>
</gene>
<protein>
    <submittedName>
        <fullName evidence="1">Uncharacterized protein</fullName>
    </submittedName>
</protein>
<dbReference type="EMBL" id="CAJOAY010003939">
    <property type="protein sequence ID" value="CAF4047481.1"/>
    <property type="molecule type" value="Genomic_DNA"/>
</dbReference>
<dbReference type="OrthoDB" id="6154969at2759"/>
<evidence type="ECO:0000313" key="1">
    <source>
        <dbReference type="EMBL" id="CAF1399659.1"/>
    </source>
</evidence>
<proteinExistence type="predicted"/>
<dbReference type="Proteomes" id="UP000663891">
    <property type="component" value="Unassembled WGS sequence"/>
</dbReference>
<accession>A0A815KZZ3</accession>
<comment type="caution">
    <text evidence="1">The sequence shown here is derived from an EMBL/GenBank/DDBJ whole genome shotgun (WGS) entry which is preliminary data.</text>
</comment>
<dbReference type="Proteomes" id="UP000663881">
    <property type="component" value="Unassembled WGS sequence"/>
</dbReference>
<dbReference type="AlphaFoldDB" id="A0A815KZZ3"/>
<evidence type="ECO:0000313" key="3">
    <source>
        <dbReference type="Proteomes" id="UP000663891"/>
    </source>
</evidence>
<dbReference type="EMBL" id="CAJNON010000892">
    <property type="protein sequence ID" value="CAF1399659.1"/>
    <property type="molecule type" value="Genomic_DNA"/>
</dbReference>
<reference evidence="1" key="1">
    <citation type="submission" date="2021-02" db="EMBL/GenBank/DDBJ databases">
        <authorList>
            <person name="Nowell W R."/>
        </authorList>
    </citation>
    <scope>NUCLEOTIDE SEQUENCE</scope>
</reference>
<name>A0A815KZZ3_9BILA</name>